<dbReference type="Proteomes" id="UP000198860">
    <property type="component" value="Unassembled WGS sequence"/>
</dbReference>
<proteinExistence type="predicted"/>
<dbReference type="InterPro" id="IPR041999">
    <property type="entry name" value="Sortase_D_1"/>
</dbReference>
<keyword evidence="1" id="KW-0378">Hydrolase</keyword>
<dbReference type="Pfam" id="PF04203">
    <property type="entry name" value="Sortase"/>
    <property type="match status" value="1"/>
</dbReference>
<reference evidence="4" key="1">
    <citation type="submission" date="2016-10" db="EMBL/GenBank/DDBJ databases">
        <authorList>
            <person name="Varghese N."/>
            <person name="Submissions S."/>
        </authorList>
    </citation>
    <scope>NUCLEOTIDE SEQUENCE [LARGE SCALE GENOMIC DNA]</scope>
    <source>
        <strain evidence="4">CGMCC 1.3703</strain>
    </source>
</reference>
<gene>
    <name evidence="3" type="ORF">SAMN05421677_10444</name>
</gene>
<dbReference type="STRING" id="240303.SAMN05421677_10444"/>
<dbReference type="InterPro" id="IPR023365">
    <property type="entry name" value="Sortase_dom-sf"/>
</dbReference>
<dbReference type="RefSeq" id="WP_089651468.1">
    <property type="nucleotide sequence ID" value="NZ_FNIZ01000004.1"/>
</dbReference>
<dbReference type="SUPFAM" id="SSF63817">
    <property type="entry name" value="Sortase"/>
    <property type="match status" value="1"/>
</dbReference>
<evidence type="ECO:0000313" key="4">
    <source>
        <dbReference type="Proteomes" id="UP000198860"/>
    </source>
</evidence>
<evidence type="ECO:0000313" key="3">
    <source>
        <dbReference type="EMBL" id="SDO29291.1"/>
    </source>
</evidence>
<evidence type="ECO:0000256" key="2">
    <source>
        <dbReference type="SAM" id="Phobius"/>
    </source>
</evidence>
<keyword evidence="4" id="KW-1185">Reference proteome</keyword>
<organism evidence="3 4">
    <name type="scientific">Halobacillus aidingensis</name>
    <dbReference type="NCBI Taxonomy" id="240303"/>
    <lineage>
        <taxon>Bacteria</taxon>
        <taxon>Bacillati</taxon>
        <taxon>Bacillota</taxon>
        <taxon>Bacilli</taxon>
        <taxon>Bacillales</taxon>
        <taxon>Bacillaceae</taxon>
        <taxon>Halobacillus</taxon>
    </lineage>
</organism>
<evidence type="ECO:0000256" key="1">
    <source>
        <dbReference type="ARBA" id="ARBA00022801"/>
    </source>
</evidence>
<feature type="transmembrane region" description="Helical" evidence="2">
    <location>
        <begin position="7"/>
        <end position="25"/>
    </location>
</feature>
<dbReference type="NCBIfam" id="TIGR01076">
    <property type="entry name" value="sortase_fam"/>
    <property type="match status" value="1"/>
</dbReference>
<keyword evidence="2" id="KW-0812">Transmembrane</keyword>
<dbReference type="CDD" id="cd05828">
    <property type="entry name" value="Sortase_D_1"/>
    <property type="match status" value="1"/>
</dbReference>
<sequence>MIRKLSITFITLGLLMVLWNGYQWWMQSQVVSYDPELQTELRQSYSVSKNPGDSSYTVDHVSAETYETFEGMEELTIPKLGKKYPVYYGSDPDTLEKGIGMYDTSFTTSPSEGGHTALAGHRETTFVGLDGLVEGDFIYLTENNIEYEYQINKIWVTDAEDTSVLAPKSSPTLTLTTRYPFDFIGSAPELFIVQAYLVKQQEIQ</sequence>
<dbReference type="OrthoDB" id="165822at2"/>
<dbReference type="EMBL" id="FNIZ01000004">
    <property type="protein sequence ID" value="SDO29291.1"/>
    <property type="molecule type" value="Genomic_DNA"/>
</dbReference>
<dbReference type="InterPro" id="IPR005754">
    <property type="entry name" value="Sortase"/>
</dbReference>
<dbReference type="GO" id="GO:0016787">
    <property type="term" value="F:hydrolase activity"/>
    <property type="evidence" value="ECO:0007669"/>
    <property type="project" value="UniProtKB-KW"/>
</dbReference>
<dbReference type="Gene3D" id="2.40.260.10">
    <property type="entry name" value="Sortase"/>
    <property type="match status" value="1"/>
</dbReference>
<dbReference type="AlphaFoldDB" id="A0A1H0IDZ2"/>
<accession>A0A1H0IDZ2</accession>
<keyword evidence="2" id="KW-1133">Transmembrane helix</keyword>
<name>A0A1H0IDZ2_HALAD</name>
<protein>
    <submittedName>
        <fullName evidence="3">Sortase A</fullName>
    </submittedName>
</protein>
<keyword evidence="2" id="KW-0472">Membrane</keyword>